<evidence type="ECO:0000256" key="3">
    <source>
        <dbReference type="ARBA" id="ARBA00023110"/>
    </source>
</evidence>
<feature type="domain" description="PPIase FKBP-type" evidence="6">
    <location>
        <begin position="102"/>
        <end position="187"/>
    </location>
</feature>
<dbReference type="EC" id="5.2.1.8" evidence="2 5"/>
<gene>
    <name evidence="7" type="ORF">AK88_00188</name>
</gene>
<accession>A0A0D9QSE8</accession>
<evidence type="ECO:0000256" key="2">
    <source>
        <dbReference type="ARBA" id="ARBA00013194"/>
    </source>
</evidence>
<dbReference type="PANTHER" id="PTHR43811">
    <property type="entry name" value="FKBP-TYPE PEPTIDYL-PROLYL CIS-TRANS ISOMERASE FKPA"/>
    <property type="match status" value="1"/>
</dbReference>
<dbReference type="VEuPathDB" id="PlasmoDB:AK88_00188"/>
<keyword evidence="3 5" id="KW-0697">Rotamase</keyword>
<dbReference type="OrthoDB" id="1902587at2759"/>
<organism evidence="7 8">
    <name type="scientific">Plasmodium fragile</name>
    <dbReference type="NCBI Taxonomy" id="5857"/>
    <lineage>
        <taxon>Eukaryota</taxon>
        <taxon>Sar</taxon>
        <taxon>Alveolata</taxon>
        <taxon>Apicomplexa</taxon>
        <taxon>Aconoidasida</taxon>
        <taxon>Haemosporida</taxon>
        <taxon>Plasmodiidae</taxon>
        <taxon>Plasmodium</taxon>
        <taxon>Plasmodium (Plasmodium)</taxon>
    </lineage>
</organism>
<dbReference type="InterPro" id="IPR001179">
    <property type="entry name" value="PPIase_FKBP_dom"/>
</dbReference>
<reference evidence="7 8" key="1">
    <citation type="submission" date="2014-03" db="EMBL/GenBank/DDBJ databases">
        <title>The Genome Sequence of Plasmodium fragile nilgiri.</title>
        <authorList>
            <consortium name="The Broad Institute Genomics Platform"/>
            <consortium name="The Broad Institute Genome Sequencing Center for Infectious Disease"/>
            <person name="Neafsey D."/>
            <person name="Duraisingh M."/>
            <person name="Young S.K."/>
            <person name="Zeng Q."/>
            <person name="Gargeya S."/>
            <person name="Abouelleil A."/>
            <person name="Alvarado L."/>
            <person name="Chapman S.B."/>
            <person name="Gainer-Dewar J."/>
            <person name="Goldberg J."/>
            <person name="Griggs A."/>
            <person name="Gujja S."/>
            <person name="Hansen M."/>
            <person name="Howarth C."/>
            <person name="Imamovic A."/>
            <person name="Larimer J."/>
            <person name="Pearson M."/>
            <person name="Poon T.W."/>
            <person name="Priest M."/>
            <person name="Roberts A."/>
            <person name="Saif S."/>
            <person name="Shea T."/>
            <person name="Sykes S."/>
            <person name="Wortman J."/>
            <person name="Nusbaum C."/>
            <person name="Birren B."/>
        </authorList>
    </citation>
    <scope>NUCLEOTIDE SEQUENCE [LARGE SCALE GENOMIC DNA]</scope>
    <source>
        <strain evidence="8">nilgiri</strain>
    </source>
</reference>
<dbReference type="Gene3D" id="3.10.50.40">
    <property type="match status" value="1"/>
</dbReference>
<dbReference type="GO" id="GO:0003755">
    <property type="term" value="F:peptidyl-prolyl cis-trans isomerase activity"/>
    <property type="evidence" value="ECO:0007669"/>
    <property type="project" value="UniProtKB-KW"/>
</dbReference>
<dbReference type="OMA" id="KHTRRQC"/>
<dbReference type="EMBL" id="KQ001646">
    <property type="protein sequence ID" value="KJP90019.1"/>
    <property type="molecule type" value="Genomic_DNA"/>
</dbReference>
<dbReference type="Proteomes" id="UP000054561">
    <property type="component" value="Unassembled WGS sequence"/>
</dbReference>
<evidence type="ECO:0000313" key="8">
    <source>
        <dbReference type="Proteomes" id="UP000054561"/>
    </source>
</evidence>
<evidence type="ECO:0000256" key="1">
    <source>
        <dbReference type="ARBA" id="ARBA00000971"/>
    </source>
</evidence>
<sequence length="249" mass="29187">MRSFARRGTFFKFYDRGKLSFRNCYFKEKKQFLIKLFFISLNSYFVKKYLFSNTSVVFHLEGKGADAYLEKKYKSDKPYLKTDSGILYKDLIDGEGDPIEEGDIVYIHYQGKTTNDFRIIHSTFNSIIPPKIKAGQYDQKHIRAIYEIVIGMKKHTRRQCIVPPHLAYPNHFPSQPLLYEIDVVKVIKKNSQGKTFIENVEQKIEQIKSPLLYEIDVVKVIKKNSQGKTFIENVEQKIEQIKSVISSYL</sequence>
<evidence type="ECO:0000256" key="4">
    <source>
        <dbReference type="ARBA" id="ARBA00023235"/>
    </source>
</evidence>
<evidence type="ECO:0000259" key="6">
    <source>
        <dbReference type="PROSITE" id="PS50059"/>
    </source>
</evidence>
<dbReference type="PANTHER" id="PTHR43811:SF26">
    <property type="entry name" value="PEPTIDYL-PROLYL CIS-TRANS ISOMERASE FKBP16-1, CHLOROPLASTIC"/>
    <property type="match status" value="1"/>
</dbReference>
<dbReference type="GeneID" id="24265502"/>
<dbReference type="InterPro" id="IPR046357">
    <property type="entry name" value="PPIase_dom_sf"/>
</dbReference>
<dbReference type="Pfam" id="PF00254">
    <property type="entry name" value="FKBP_C"/>
    <property type="match status" value="1"/>
</dbReference>
<protein>
    <recommendedName>
        <fullName evidence="2 5">peptidylprolyl isomerase</fullName>
        <ecNumber evidence="2 5">5.2.1.8</ecNumber>
    </recommendedName>
</protein>
<dbReference type="RefSeq" id="XP_012333262.1">
    <property type="nucleotide sequence ID" value="XM_012477839.1"/>
</dbReference>
<dbReference type="SUPFAM" id="SSF54534">
    <property type="entry name" value="FKBP-like"/>
    <property type="match status" value="1"/>
</dbReference>
<evidence type="ECO:0000313" key="7">
    <source>
        <dbReference type="EMBL" id="KJP90019.1"/>
    </source>
</evidence>
<comment type="catalytic activity">
    <reaction evidence="1 5">
        <text>[protein]-peptidylproline (omega=180) = [protein]-peptidylproline (omega=0)</text>
        <dbReference type="Rhea" id="RHEA:16237"/>
        <dbReference type="Rhea" id="RHEA-COMP:10747"/>
        <dbReference type="Rhea" id="RHEA-COMP:10748"/>
        <dbReference type="ChEBI" id="CHEBI:83833"/>
        <dbReference type="ChEBI" id="CHEBI:83834"/>
        <dbReference type="EC" id="5.2.1.8"/>
    </reaction>
</comment>
<keyword evidence="4 5" id="KW-0413">Isomerase</keyword>
<dbReference type="AlphaFoldDB" id="A0A0D9QSE8"/>
<evidence type="ECO:0000256" key="5">
    <source>
        <dbReference type="PROSITE-ProRule" id="PRU00277"/>
    </source>
</evidence>
<keyword evidence="8" id="KW-1185">Reference proteome</keyword>
<proteinExistence type="predicted"/>
<dbReference type="PROSITE" id="PS50059">
    <property type="entry name" value="FKBP_PPIASE"/>
    <property type="match status" value="1"/>
</dbReference>
<name>A0A0D9QSE8_PLAFR</name>